<comment type="caution">
    <text evidence="1">The sequence shown here is derived from an EMBL/GenBank/DDBJ whole genome shotgun (WGS) entry which is preliminary data.</text>
</comment>
<name>A0A2P5AZR2_PARAD</name>
<sequence length="102" mass="11244">MVLNPIGTCEPEALILYGGSSHLVFVMFLQSKQHIQPGPVPVGHCLPFGIVHFPEQKFDISFMSIHRPSTGTSSWKRRISSTHQETVFGLRKSGKLTAPGQT</sequence>
<evidence type="ECO:0000313" key="2">
    <source>
        <dbReference type="Proteomes" id="UP000237105"/>
    </source>
</evidence>
<proteinExistence type="predicted"/>
<dbReference type="Proteomes" id="UP000237105">
    <property type="component" value="Unassembled WGS sequence"/>
</dbReference>
<gene>
    <name evidence="1" type="ORF">PanWU01x14_285370</name>
</gene>
<dbReference type="AlphaFoldDB" id="A0A2P5AZR2"/>
<reference evidence="2" key="1">
    <citation type="submission" date="2016-06" db="EMBL/GenBank/DDBJ databases">
        <title>Parallel loss of symbiosis genes in relatives of nitrogen-fixing non-legume Parasponia.</title>
        <authorList>
            <person name="Van Velzen R."/>
            <person name="Holmer R."/>
            <person name="Bu F."/>
            <person name="Rutten L."/>
            <person name="Van Zeijl A."/>
            <person name="Liu W."/>
            <person name="Santuari L."/>
            <person name="Cao Q."/>
            <person name="Sharma T."/>
            <person name="Shen D."/>
            <person name="Roswanjaya Y."/>
            <person name="Wardhani T."/>
            <person name="Kalhor M.S."/>
            <person name="Jansen J."/>
            <person name="Van den Hoogen J."/>
            <person name="Gungor B."/>
            <person name="Hartog M."/>
            <person name="Hontelez J."/>
            <person name="Verver J."/>
            <person name="Yang W.-C."/>
            <person name="Schijlen E."/>
            <person name="Repin R."/>
            <person name="Schilthuizen M."/>
            <person name="Schranz E."/>
            <person name="Heidstra R."/>
            <person name="Miyata K."/>
            <person name="Fedorova E."/>
            <person name="Kohlen W."/>
            <person name="Bisseling T."/>
            <person name="Smit S."/>
            <person name="Geurts R."/>
        </authorList>
    </citation>
    <scope>NUCLEOTIDE SEQUENCE [LARGE SCALE GENOMIC DNA]</scope>
    <source>
        <strain evidence="2">cv. WU1-14</strain>
    </source>
</reference>
<dbReference type="OrthoDB" id="10268735at2759"/>
<organism evidence="1 2">
    <name type="scientific">Parasponia andersonii</name>
    <name type="common">Sponia andersonii</name>
    <dbReference type="NCBI Taxonomy" id="3476"/>
    <lineage>
        <taxon>Eukaryota</taxon>
        <taxon>Viridiplantae</taxon>
        <taxon>Streptophyta</taxon>
        <taxon>Embryophyta</taxon>
        <taxon>Tracheophyta</taxon>
        <taxon>Spermatophyta</taxon>
        <taxon>Magnoliopsida</taxon>
        <taxon>eudicotyledons</taxon>
        <taxon>Gunneridae</taxon>
        <taxon>Pentapetalae</taxon>
        <taxon>rosids</taxon>
        <taxon>fabids</taxon>
        <taxon>Rosales</taxon>
        <taxon>Cannabaceae</taxon>
        <taxon>Parasponia</taxon>
    </lineage>
</organism>
<keyword evidence="2" id="KW-1185">Reference proteome</keyword>
<accession>A0A2P5AZR2</accession>
<evidence type="ECO:0000313" key="1">
    <source>
        <dbReference type="EMBL" id="PON42005.1"/>
    </source>
</evidence>
<protein>
    <submittedName>
        <fullName evidence="1">Uncharacterized protein</fullName>
    </submittedName>
</protein>
<dbReference type="EMBL" id="JXTB01000402">
    <property type="protein sequence ID" value="PON42005.1"/>
    <property type="molecule type" value="Genomic_DNA"/>
</dbReference>